<feature type="transmembrane region" description="Helical" evidence="2">
    <location>
        <begin position="185"/>
        <end position="204"/>
    </location>
</feature>
<feature type="transmembrane region" description="Helical" evidence="2">
    <location>
        <begin position="273"/>
        <end position="293"/>
    </location>
</feature>
<feature type="region of interest" description="Disordered" evidence="1">
    <location>
        <begin position="306"/>
        <end position="347"/>
    </location>
</feature>
<comment type="caution">
    <text evidence="3">The sequence shown here is derived from an EMBL/GenBank/DDBJ whole genome shotgun (WGS) entry which is preliminary data.</text>
</comment>
<keyword evidence="2" id="KW-0472">Membrane</keyword>
<evidence type="ECO:0000313" key="4">
    <source>
        <dbReference type="Proteomes" id="UP000518752"/>
    </source>
</evidence>
<dbReference type="Proteomes" id="UP000518752">
    <property type="component" value="Unassembled WGS sequence"/>
</dbReference>
<protein>
    <submittedName>
        <fullName evidence="3">Uncharacterized protein</fullName>
    </submittedName>
</protein>
<keyword evidence="4" id="KW-1185">Reference proteome</keyword>
<gene>
    <name evidence="3" type="ORF">D9757_010805</name>
</gene>
<name>A0A8H5LVL7_9AGAR</name>
<dbReference type="EMBL" id="JAACJN010000117">
    <property type="protein sequence ID" value="KAF5371079.1"/>
    <property type="molecule type" value="Genomic_DNA"/>
</dbReference>
<reference evidence="3 4" key="1">
    <citation type="journal article" date="2020" name="ISME J.">
        <title>Uncovering the hidden diversity of litter-decomposition mechanisms in mushroom-forming fungi.</title>
        <authorList>
            <person name="Floudas D."/>
            <person name="Bentzer J."/>
            <person name="Ahren D."/>
            <person name="Johansson T."/>
            <person name="Persson P."/>
            <person name="Tunlid A."/>
        </authorList>
    </citation>
    <scope>NUCLEOTIDE SEQUENCE [LARGE SCALE GENOMIC DNA]</scope>
    <source>
        <strain evidence="3 4">CBS 406.79</strain>
    </source>
</reference>
<feature type="transmembrane region" description="Helical" evidence="2">
    <location>
        <begin position="60"/>
        <end position="81"/>
    </location>
</feature>
<sequence>MSPVTMSSSPDPGLIYAAFFDCFRRTLITVMVEMFLYGAYGVICSFYFYLEIRRGDRAPFYRILLSMLFVLGTVALGLSIANLKPRALICFANASSSSILIQNEPLVLSQHLTIAVQSVYVAANAIADTLMVYRCYGILESFKGSAMAITAIVFQYRKIMPVSGTDASLSLAGKILFEIFMGTNFFSNLLLTGLIGTAFVIFGIKVDLDDFMYISAGSIWWMTRDSQKNLGDNDKKSGDQSISAIILGSGLLYPIALVPCTVFELFEREGRFFLEPLLVSIVGLAPTLMVVTINLQQASFTAQGDMTSGSGGSGFEGQSPVSGSHSSLQRSYTLQQAGRAKETEAQF</sequence>
<feature type="compositionally biased region" description="Polar residues" evidence="1">
    <location>
        <begin position="319"/>
        <end position="336"/>
    </location>
</feature>
<organism evidence="3 4">
    <name type="scientific">Collybiopsis confluens</name>
    <dbReference type="NCBI Taxonomy" id="2823264"/>
    <lineage>
        <taxon>Eukaryota</taxon>
        <taxon>Fungi</taxon>
        <taxon>Dikarya</taxon>
        <taxon>Basidiomycota</taxon>
        <taxon>Agaricomycotina</taxon>
        <taxon>Agaricomycetes</taxon>
        <taxon>Agaricomycetidae</taxon>
        <taxon>Agaricales</taxon>
        <taxon>Marasmiineae</taxon>
        <taxon>Omphalotaceae</taxon>
        <taxon>Collybiopsis</taxon>
    </lineage>
</organism>
<feature type="transmembrane region" description="Helical" evidence="2">
    <location>
        <begin position="27"/>
        <end position="48"/>
    </location>
</feature>
<accession>A0A8H5LVL7</accession>
<evidence type="ECO:0000256" key="2">
    <source>
        <dbReference type="SAM" id="Phobius"/>
    </source>
</evidence>
<proteinExistence type="predicted"/>
<feature type="transmembrane region" description="Helical" evidence="2">
    <location>
        <begin position="242"/>
        <end position="266"/>
    </location>
</feature>
<keyword evidence="2" id="KW-0812">Transmembrane</keyword>
<evidence type="ECO:0000313" key="3">
    <source>
        <dbReference type="EMBL" id="KAF5371079.1"/>
    </source>
</evidence>
<dbReference type="OrthoDB" id="3341077at2759"/>
<dbReference type="AlphaFoldDB" id="A0A8H5LVL7"/>
<evidence type="ECO:0000256" key="1">
    <source>
        <dbReference type="SAM" id="MobiDB-lite"/>
    </source>
</evidence>
<keyword evidence="2" id="KW-1133">Transmembrane helix</keyword>